<dbReference type="AlphaFoldDB" id="A0AAW5LR66"/>
<evidence type="ECO:0000313" key="2">
    <source>
        <dbReference type="Proteomes" id="UP001206357"/>
    </source>
</evidence>
<evidence type="ECO:0000313" key="1">
    <source>
        <dbReference type="EMBL" id="MCR1914709.1"/>
    </source>
</evidence>
<gene>
    <name evidence="1" type="ORF">NSA17_04620</name>
</gene>
<accession>A0AAW5LR66</accession>
<dbReference type="RefSeq" id="WP_004898366.1">
    <property type="nucleotide sequence ID" value="NZ_JANKAU010000003.1"/>
</dbReference>
<dbReference type="EMBL" id="JANKAU010000003">
    <property type="protein sequence ID" value="MCR1914709.1"/>
    <property type="molecule type" value="Genomic_DNA"/>
</dbReference>
<reference evidence="1" key="1">
    <citation type="submission" date="2022-07" db="EMBL/GenBank/DDBJ databases">
        <title>Enhanced cultured diversity of the mouse gut microbiota enables custom-made synthetic communities.</title>
        <authorList>
            <person name="Afrizal A."/>
        </authorList>
    </citation>
    <scope>NUCLEOTIDE SEQUENCE</scope>
    <source>
        <strain evidence="1">DSM 100219</strain>
    </source>
</reference>
<comment type="caution">
    <text evidence="1">The sequence shown here is derived from an EMBL/GenBank/DDBJ whole genome shotgun (WGS) entry which is preliminary data.</text>
</comment>
<sequence length="93" mass="10456">MILEFFATTAVSAFAIQQKTDVDNDPEVAIAAQELEKIFVDVVSQKNLNRYALKNFSNKELTVAEKELDVNYNPFSLQLKNDNNSLHSVSVYG</sequence>
<name>A0AAW5LR66_LACJH</name>
<organism evidence="1 2">
    <name type="scientific">Lactobacillus johnsonii</name>
    <dbReference type="NCBI Taxonomy" id="33959"/>
    <lineage>
        <taxon>Bacteria</taxon>
        <taxon>Bacillati</taxon>
        <taxon>Bacillota</taxon>
        <taxon>Bacilli</taxon>
        <taxon>Lactobacillales</taxon>
        <taxon>Lactobacillaceae</taxon>
        <taxon>Lactobacillus</taxon>
    </lineage>
</organism>
<proteinExistence type="predicted"/>
<protein>
    <submittedName>
        <fullName evidence="1">Uncharacterized protein</fullName>
    </submittedName>
</protein>
<dbReference type="Proteomes" id="UP001206357">
    <property type="component" value="Unassembled WGS sequence"/>
</dbReference>